<accession>A0A081UAD0</accession>
<proteinExistence type="predicted"/>
<reference evidence="1" key="1">
    <citation type="book" date="2014" name="THE 24TH EUROPEAN CONGRESS OF CLINICAL MICROBIOLOGY AND INFECTIOUS DISEASES" publisher="ECCMID 2014" city="Barcelona, Spain">
        <title>Identification of resistance genes in three multidrug-resistant Bacteroides fragilis isolates by whole genome sequencing.</title>
        <editorList>
            <person name="Unknown"/>
            <person name="A."/>
        </editorList>
        <authorList>
            <person name="Sydenham T.V."/>
            <person name="Hasman H."/>
            <person name="Wang M."/>
            <person name="Soki J."/>
            <person name="Nagy E."/>
            <person name="Justesen U.S."/>
        </authorList>
    </citation>
    <scope>NUCLEOTIDE SEQUENCE</scope>
    <source>
        <strain evidence="1">DCMOUH0018B</strain>
    </source>
</reference>
<sequence>MTSTFATQFISGSPKAMCEHREEKVSCKRLMGDKKGLQRKEKYKRVFRGSIKIDREDKRGIVPACLLRERGTG</sequence>
<organism evidence="1">
    <name type="scientific">Bacteroides fragilis</name>
    <dbReference type="NCBI Taxonomy" id="817"/>
    <lineage>
        <taxon>Bacteria</taxon>
        <taxon>Pseudomonadati</taxon>
        <taxon>Bacteroidota</taxon>
        <taxon>Bacteroidia</taxon>
        <taxon>Bacteroidales</taxon>
        <taxon>Bacteroidaceae</taxon>
        <taxon>Bacteroides</taxon>
    </lineage>
</organism>
<protein>
    <submittedName>
        <fullName evidence="1">Uncharacterized protein</fullName>
    </submittedName>
</protein>
<comment type="caution">
    <text evidence="1">The sequence shown here is derived from an EMBL/GenBank/DDBJ whole genome shotgun (WGS) entry which is preliminary data.</text>
</comment>
<dbReference type="AlphaFoldDB" id="A0A081UAD0"/>
<evidence type="ECO:0000313" key="1">
    <source>
        <dbReference type="EMBL" id="KFX72973.1"/>
    </source>
</evidence>
<dbReference type="EMBL" id="JMZZ02000225">
    <property type="protein sequence ID" value="KFX72973.1"/>
    <property type="molecule type" value="Genomic_DNA"/>
</dbReference>
<name>A0A081UAD0_BACFG</name>
<reference evidence="1" key="2">
    <citation type="submission" date="2014-07" db="EMBL/GenBank/DDBJ databases">
        <title>Genetics and epidemiology of antimicrobial resistance in B. fragilis group.</title>
        <authorList>
            <person name="Sydenham T.V."/>
            <person name="Hasman H."/>
            <person name="Kemp M."/>
            <person name="Justesen U.S."/>
        </authorList>
    </citation>
    <scope>NUCLEOTIDE SEQUENCE [LARGE SCALE GENOMIC DNA]</scope>
    <source>
        <strain evidence="1">DCMOUH0018B</strain>
    </source>
</reference>
<gene>
    <name evidence="1" type="ORF">EE52_0221790</name>
</gene>
<dbReference type="PATRIC" id="fig|817.53.peg.4506"/>